<dbReference type="InterPro" id="IPR000801">
    <property type="entry name" value="Esterase-like"/>
</dbReference>
<dbReference type="AlphaFoldDB" id="A0A1Z2XUA2"/>
<evidence type="ECO:0000313" key="3">
    <source>
        <dbReference type="Proteomes" id="UP000196710"/>
    </source>
</evidence>
<dbReference type="Pfam" id="PF00756">
    <property type="entry name" value="Esterase"/>
    <property type="match status" value="1"/>
</dbReference>
<keyword evidence="3" id="KW-1185">Reference proteome</keyword>
<gene>
    <name evidence="1" type="ORF">ADH66_15805</name>
    <name evidence="2" type="ORF">I5Q82_06175</name>
</gene>
<evidence type="ECO:0000313" key="4">
    <source>
        <dbReference type="Proteomes" id="UP000596035"/>
    </source>
</evidence>
<dbReference type="EMBL" id="CP021422">
    <property type="protein sequence ID" value="ASB41991.1"/>
    <property type="molecule type" value="Genomic_DNA"/>
</dbReference>
<dbReference type="Proteomes" id="UP000196710">
    <property type="component" value="Chromosome"/>
</dbReference>
<accession>A0A1Z2XUA2</accession>
<protein>
    <submittedName>
        <fullName evidence="2">Esterase family protein</fullName>
    </submittedName>
</protein>
<dbReference type="RefSeq" id="WP_066538856.1">
    <property type="nucleotide sequence ID" value="NZ_CAJTCQ010000001.1"/>
</dbReference>
<dbReference type="Proteomes" id="UP000596035">
    <property type="component" value="Chromosome"/>
</dbReference>
<proteinExistence type="predicted"/>
<reference evidence="2 4" key="3">
    <citation type="submission" date="2020-11" db="EMBL/GenBank/DDBJ databases">
        <title>Closed and high quality bacterial genomes of the OMM12 community.</title>
        <authorList>
            <person name="Marbouty M."/>
            <person name="Lamy-Besnier Q."/>
            <person name="Debarbieux L."/>
            <person name="Koszul R."/>
        </authorList>
    </citation>
    <scope>NUCLEOTIDE SEQUENCE [LARGE SCALE GENOMIC DNA]</scope>
    <source>
        <strain evidence="2 4">KB18</strain>
    </source>
</reference>
<reference evidence="3" key="2">
    <citation type="submission" date="2017-05" db="EMBL/GenBank/DDBJ databases">
        <title>Improved OligoMM genomes.</title>
        <authorList>
            <person name="Garzetti D."/>
        </authorList>
    </citation>
    <scope>NUCLEOTIDE SEQUENCE [LARGE SCALE GENOMIC DNA]</scope>
    <source>
        <strain evidence="3">KB18</strain>
    </source>
</reference>
<dbReference type="Gene3D" id="3.40.50.1820">
    <property type="entry name" value="alpha/beta hydrolase"/>
    <property type="match status" value="1"/>
</dbReference>
<organism evidence="2 4">
    <name type="scientific">Acutalibacter muris</name>
    <dbReference type="NCBI Taxonomy" id="1796620"/>
    <lineage>
        <taxon>Bacteria</taxon>
        <taxon>Bacillati</taxon>
        <taxon>Bacillota</taxon>
        <taxon>Clostridia</taxon>
        <taxon>Eubacteriales</taxon>
        <taxon>Acutalibacteraceae</taxon>
        <taxon>Acutalibacter</taxon>
    </lineage>
</organism>
<dbReference type="InterPro" id="IPR029058">
    <property type="entry name" value="AB_hydrolase_fold"/>
</dbReference>
<dbReference type="PANTHER" id="PTHR48098:SF1">
    <property type="entry name" value="DIACYLGLYCEROL ACYLTRANSFERASE_MYCOLYLTRANSFERASE AG85A"/>
    <property type="match status" value="1"/>
</dbReference>
<dbReference type="KEGG" id="amur:ADH66_15805"/>
<dbReference type="GO" id="GO:0016747">
    <property type="term" value="F:acyltransferase activity, transferring groups other than amino-acyl groups"/>
    <property type="evidence" value="ECO:0007669"/>
    <property type="project" value="TreeGrafter"/>
</dbReference>
<reference evidence="1" key="1">
    <citation type="journal article" date="2017" name="Genome Announc.">
        <title>High-Quality Whole-Genome Sequences of the Oligo-Mouse-Microbiota Bacterial Community.</title>
        <authorList>
            <person name="Garzetti D."/>
            <person name="Brugiroux S."/>
            <person name="Bunk B."/>
            <person name="Pukall R."/>
            <person name="McCoy K.D."/>
            <person name="Macpherson A.J."/>
            <person name="Stecher B."/>
        </authorList>
    </citation>
    <scope>NUCLEOTIDE SEQUENCE</scope>
    <source>
        <strain evidence="1">KB18</strain>
    </source>
</reference>
<dbReference type="PANTHER" id="PTHR48098">
    <property type="entry name" value="ENTEROCHELIN ESTERASE-RELATED"/>
    <property type="match status" value="1"/>
</dbReference>
<name>A0A1Z2XUA2_9FIRM</name>
<dbReference type="InterPro" id="IPR050583">
    <property type="entry name" value="Mycobacterial_A85_antigen"/>
</dbReference>
<evidence type="ECO:0000313" key="1">
    <source>
        <dbReference type="EMBL" id="ASB41991.1"/>
    </source>
</evidence>
<evidence type="ECO:0000313" key="2">
    <source>
        <dbReference type="EMBL" id="QQR31255.1"/>
    </source>
</evidence>
<sequence length="269" mass="29604">MAKFTCNFISYTLKRTVDITVVIPSPTIPDSMGMNGGGKPSHTPKEKYPVLYLLHGMGNNHATWTGYTNVELFAEERQIAIVNLSAENKSYVKLGGDDFFTFVSEELPDFVGGMFPIAREPEHTYIAGLSMGGYGTLVHALTHPERFKALGAFSAAVQLNPALLVADAMAAASGQAEVDPSIDPASLAEKLAADGKTFPKAYVACGAKDFLYKANQDFRDKLVGLGADVTWDEHPDYGHEWRFWNLEIEKFLDWLPRTDCYAQAGKRQI</sequence>
<dbReference type="EMBL" id="CP065321">
    <property type="protein sequence ID" value="QQR31255.1"/>
    <property type="molecule type" value="Genomic_DNA"/>
</dbReference>
<dbReference type="SUPFAM" id="SSF53474">
    <property type="entry name" value="alpha/beta-Hydrolases"/>
    <property type="match status" value="1"/>
</dbReference>